<protein>
    <submittedName>
        <fullName evidence="1">Uncharacterized protein</fullName>
    </submittedName>
</protein>
<dbReference type="AlphaFoldDB" id="A7N3T6"/>
<dbReference type="EMBL" id="CP000790">
    <property type="protein sequence ID" value="ABU73319.1"/>
    <property type="molecule type" value="Genomic_DNA"/>
</dbReference>
<sequence>MFHIDSNRLIEWFLYRFWKKSTLKRIIFELSCSFLWHS</sequence>
<name>A7N3T6_VIBC1</name>
<gene>
    <name evidence="1" type="ordered locus">VIBHAR_05414</name>
</gene>
<proteinExistence type="predicted"/>
<evidence type="ECO:0000313" key="2">
    <source>
        <dbReference type="Proteomes" id="UP000008152"/>
    </source>
</evidence>
<dbReference type="KEGG" id="vha:VIBHAR_05414"/>
<organism evidence="1 2">
    <name type="scientific">Vibrio campbellii (strain ATCC BAA-1116)</name>
    <dbReference type="NCBI Taxonomy" id="2902295"/>
    <lineage>
        <taxon>Bacteria</taxon>
        <taxon>Pseudomonadati</taxon>
        <taxon>Pseudomonadota</taxon>
        <taxon>Gammaproteobacteria</taxon>
        <taxon>Vibrionales</taxon>
        <taxon>Vibrionaceae</taxon>
        <taxon>Vibrio</taxon>
    </lineage>
</organism>
<reference evidence="1 2" key="1">
    <citation type="submission" date="2007-08" db="EMBL/GenBank/DDBJ databases">
        <authorList>
            <consortium name="The Vibrio harveyi Genome Sequencing Project"/>
            <person name="Bassler B."/>
            <person name="Clifton S.W."/>
            <person name="Fulton L."/>
            <person name="Delehaunty K."/>
            <person name="Fronick C."/>
            <person name="Harrison M."/>
            <person name="Markivic C."/>
            <person name="Fulton R."/>
            <person name="Tin-Wollam A.-M."/>
            <person name="Shah N."/>
            <person name="Pepin K."/>
            <person name="Nash W."/>
            <person name="Thiruvilangam P."/>
            <person name="Bhonagiri V."/>
            <person name="Waters C."/>
            <person name="Tu K.C."/>
            <person name="Irgon J."/>
            <person name="Wilson R.K."/>
        </authorList>
    </citation>
    <scope>NUCLEOTIDE SEQUENCE [LARGE SCALE GENOMIC DNA]</scope>
    <source>
        <strain evidence="2">ATCC BAA-1116 / BB120</strain>
    </source>
</reference>
<dbReference type="Proteomes" id="UP000008152">
    <property type="component" value="Chromosome II"/>
</dbReference>
<evidence type="ECO:0000313" key="1">
    <source>
        <dbReference type="EMBL" id="ABU73319.1"/>
    </source>
</evidence>
<accession>A7N3T6</accession>